<protein>
    <submittedName>
        <fullName evidence="2">Uncharacterized protein</fullName>
    </submittedName>
</protein>
<accession>A0AA44DBL4</accession>
<sequence length="53" mass="5229">MRGEGARDIAGRGGVHVEPADHAEVPGVEPGADLDLGYQDAAADELGDATAAG</sequence>
<proteinExistence type="predicted"/>
<dbReference type="Proteomes" id="UP000570003">
    <property type="component" value="Unassembled WGS sequence"/>
</dbReference>
<name>A0AA44DBL4_STRE0</name>
<evidence type="ECO:0000313" key="2">
    <source>
        <dbReference type="EMBL" id="NKY13380.1"/>
    </source>
</evidence>
<feature type="region of interest" description="Disordered" evidence="1">
    <location>
        <begin position="1"/>
        <end position="53"/>
    </location>
</feature>
<feature type="compositionally biased region" description="Basic and acidic residues" evidence="1">
    <location>
        <begin position="1"/>
        <end position="10"/>
    </location>
</feature>
<comment type="caution">
    <text evidence="2">The sequence shown here is derived from an EMBL/GenBank/DDBJ whole genome shotgun (WGS) entry which is preliminary data.</text>
</comment>
<dbReference type="EMBL" id="JAAXOU010000023">
    <property type="protein sequence ID" value="NKY13380.1"/>
    <property type="molecule type" value="Genomic_DNA"/>
</dbReference>
<evidence type="ECO:0000256" key="1">
    <source>
        <dbReference type="SAM" id="MobiDB-lite"/>
    </source>
</evidence>
<dbReference type="RefSeq" id="WP_168437652.1">
    <property type="nucleotide sequence ID" value="NZ_JAAXOU010000023.1"/>
</dbReference>
<keyword evidence="3" id="KW-1185">Reference proteome</keyword>
<evidence type="ECO:0000313" key="3">
    <source>
        <dbReference type="Proteomes" id="UP000570003"/>
    </source>
</evidence>
<gene>
    <name evidence="2" type="ORF">HGA06_04105</name>
</gene>
<reference evidence="2 3" key="1">
    <citation type="submission" date="2020-04" db="EMBL/GenBank/DDBJ databases">
        <title>MicrobeNet Type strains.</title>
        <authorList>
            <person name="Nicholson A.C."/>
        </authorList>
    </citation>
    <scope>NUCLEOTIDE SEQUENCE [LARGE SCALE GENOMIC DNA]</scope>
    <source>
        <strain evidence="2 3">DSM 40738</strain>
    </source>
</reference>
<organism evidence="2 3">
    <name type="scientific">Streptomyces somaliensis (strain ATCC 33201 / DSM 40738 / JCM 12659 / KCTC 9044 / NCTC 11332 / NRRL B-12077 / IP 733)</name>
    <dbReference type="NCBI Taxonomy" id="1134445"/>
    <lineage>
        <taxon>Bacteria</taxon>
        <taxon>Bacillati</taxon>
        <taxon>Actinomycetota</taxon>
        <taxon>Actinomycetes</taxon>
        <taxon>Kitasatosporales</taxon>
        <taxon>Streptomycetaceae</taxon>
        <taxon>Streptomyces</taxon>
    </lineage>
</organism>
<dbReference type="AlphaFoldDB" id="A0AA44DBL4"/>